<keyword evidence="2" id="KW-1185">Reference proteome</keyword>
<organism evidence="1 2">
    <name type="scientific">Sphaerodactylus townsendi</name>
    <dbReference type="NCBI Taxonomy" id="933632"/>
    <lineage>
        <taxon>Eukaryota</taxon>
        <taxon>Metazoa</taxon>
        <taxon>Chordata</taxon>
        <taxon>Craniata</taxon>
        <taxon>Vertebrata</taxon>
        <taxon>Euteleostomi</taxon>
        <taxon>Lepidosauria</taxon>
        <taxon>Squamata</taxon>
        <taxon>Bifurcata</taxon>
        <taxon>Gekkota</taxon>
        <taxon>Sphaerodactylidae</taxon>
        <taxon>Sphaerodactylus</taxon>
    </lineage>
</organism>
<name>A0ACB8FZU5_9SAUR</name>
<dbReference type="EMBL" id="CM037615">
    <property type="protein sequence ID" value="KAH8012786.1"/>
    <property type="molecule type" value="Genomic_DNA"/>
</dbReference>
<reference evidence="1" key="1">
    <citation type="submission" date="2021-08" db="EMBL/GenBank/DDBJ databases">
        <title>The first chromosome-level gecko genome reveals the dynamic sex chromosomes of Neotropical dwarf geckos (Sphaerodactylidae: Sphaerodactylus).</title>
        <authorList>
            <person name="Pinto B.J."/>
            <person name="Keating S.E."/>
            <person name="Gamble T."/>
        </authorList>
    </citation>
    <scope>NUCLEOTIDE SEQUENCE</scope>
    <source>
        <strain evidence="1">TG3544</strain>
    </source>
</reference>
<comment type="caution">
    <text evidence="1">The sequence shown here is derived from an EMBL/GenBank/DDBJ whole genome shotgun (WGS) entry which is preliminary data.</text>
</comment>
<dbReference type="Proteomes" id="UP000827872">
    <property type="component" value="Linkage Group LG02"/>
</dbReference>
<evidence type="ECO:0000313" key="1">
    <source>
        <dbReference type="EMBL" id="KAH8012786.1"/>
    </source>
</evidence>
<protein>
    <submittedName>
        <fullName evidence="1">Uncharacterized protein</fullName>
    </submittedName>
</protein>
<sequence>MQAEGRCSTSDYSSTADSLGYFKTPPHVQWATLIGLLLGSPKATDGVFTCLFFRVPALPEGHSYFLMRLVLVLPPSPVVCVLRDLQAHRQLPRQRDIVLYCQNRALLMGSSWVHVQPQWISRRRKFIVQPADEPTGNDLSVSGTFCGLPQLLGAFWR</sequence>
<proteinExistence type="predicted"/>
<evidence type="ECO:0000313" key="2">
    <source>
        <dbReference type="Proteomes" id="UP000827872"/>
    </source>
</evidence>
<gene>
    <name evidence="1" type="ORF">K3G42_001469</name>
</gene>
<accession>A0ACB8FZU5</accession>